<evidence type="ECO:0000256" key="1">
    <source>
        <dbReference type="ARBA" id="ARBA00022729"/>
    </source>
</evidence>
<dbReference type="EnsemblBacteria" id="BAC90142">
    <property type="protein sequence ID" value="BAC90142"/>
    <property type="gene ID" value="BAC90142"/>
</dbReference>
<feature type="chain" id="PRO_5004291859" evidence="2">
    <location>
        <begin position="21"/>
        <end position="363"/>
    </location>
</feature>
<gene>
    <name evidence="5" type="ordered locus">gll2201</name>
</gene>
<evidence type="ECO:0000259" key="3">
    <source>
        <dbReference type="Pfam" id="PF02563"/>
    </source>
</evidence>
<dbReference type="Proteomes" id="UP000000557">
    <property type="component" value="Chromosome"/>
</dbReference>
<reference evidence="5 6" key="2">
    <citation type="journal article" date="2003" name="DNA Res.">
        <title>Complete genome structure of Gloeobacter violaceus PCC 7421, a cyanobacterium that lacks thylakoids (supplement).</title>
        <authorList>
            <person name="Nakamura Y."/>
            <person name="Kaneko T."/>
            <person name="Sato S."/>
            <person name="Mimuro M."/>
            <person name="Miyashita H."/>
            <person name="Tsuchiya T."/>
            <person name="Sasamoto S."/>
            <person name="Watanabe A."/>
            <person name="Kawashima K."/>
            <person name="Kishida Y."/>
            <person name="Kiyokawa C."/>
            <person name="Kohara M."/>
            <person name="Matsumoto M."/>
            <person name="Matsuno A."/>
            <person name="Nakazaki N."/>
            <person name="Shimpo S."/>
            <person name="Takeuchi C."/>
            <person name="Yamada M."/>
            <person name="Tabata S."/>
        </authorList>
    </citation>
    <scope>NUCLEOTIDE SEQUENCE [LARGE SCALE GENOMIC DNA]</scope>
    <source>
        <strain evidence="6">ATCC 29082 / PCC 7421</strain>
    </source>
</reference>
<dbReference type="InterPro" id="IPR019554">
    <property type="entry name" value="Soluble_ligand-bd"/>
</dbReference>
<accession>Q7NII2</accession>
<protein>
    <submittedName>
        <fullName evidence="5">Gll2201 protein</fullName>
    </submittedName>
</protein>
<dbReference type="Gene3D" id="3.10.560.10">
    <property type="entry name" value="Outer membrane lipoprotein wza domain like"/>
    <property type="match status" value="2"/>
</dbReference>
<dbReference type="OrthoDB" id="9793939at2"/>
<evidence type="ECO:0000313" key="5">
    <source>
        <dbReference type="EMBL" id="BAC90142.1"/>
    </source>
</evidence>
<dbReference type="Pfam" id="PF10531">
    <property type="entry name" value="SLBB"/>
    <property type="match status" value="2"/>
</dbReference>
<feature type="domain" description="Soluble ligand binding" evidence="4">
    <location>
        <begin position="164"/>
        <end position="194"/>
    </location>
</feature>
<feature type="domain" description="Soluble ligand binding" evidence="4">
    <location>
        <begin position="253"/>
        <end position="306"/>
    </location>
</feature>
<dbReference type="PANTHER" id="PTHR33619:SF3">
    <property type="entry name" value="POLYSACCHARIDE EXPORT PROTEIN GFCE-RELATED"/>
    <property type="match status" value="1"/>
</dbReference>
<dbReference type="GO" id="GO:0015159">
    <property type="term" value="F:polysaccharide transmembrane transporter activity"/>
    <property type="evidence" value="ECO:0000318"/>
    <property type="project" value="GO_Central"/>
</dbReference>
<dbReference type="eggNOG" id="COG1596">
    <property type="taxonomic scope" value="Bacteria"/>
</dbReference>
<dbReference type="InterPro" id="IPR049712">
    <property type="entry name" value="Poly_export"/>
</dbReference>
<sequence>MSERAMNRTFWLSLSLACTAAVGAGLPAPAQQAAAPVASFDASVTNQGYRLRSGDQIRIDVLGFVDLSREQTILPDGTINIMYVGAVRAAGRTPEDLSEHLRSQFTGILKKPVIAVSVMETRPLQVNVVGEVMRPGPQVFLPQTGAMATGGTQGGLTRRVGVERISNAIALAGGVTHRADVRQVTLIRQLPDGDQKETVNLWEALQTGDFRRDLTLTDGDTIQVPTLPADDKITEDMAQQVATSSLAPRTISVQVAGEVKRPGSVDIDPRSGLLNAISAAGGATTEANLEDISVARMLPNGRIERVALNLNKVSDGSQKVQVRNGDVVFVGRGGSFTAADQSRAFLGPLGDILRIFTFPFRFF</sequence>
<dbReference type="Pfam" id="PF02563">
    <property type="entry name" value="Poly_export"/>
    <property type="match status" value="1"/>
</dbReference>
<dbReference type="AlphaFoldDB" id="Q7NII2"/>
<dbReference type="STRING" id="251221.gene:10759696"/>
<evidence type="ECO:0000259" key="4">
    <source>
        <dbReference type="Pfam" id="PF10531"/>
    </source>
</evidence>
<organism evidence="5 6">
    <name type="scientific">Gloeobacter violaceus (strain ATCC 29082 / PCC 7421)</name>
    <dbReference type="NCBI Taxonomy" id="251221"/>
    <lineage>
        <taxon>Bacteria</taxon>
        <taxon>Bacillati</taxon>
        <taxon>Cyanobacteriota</taxon>
        <taxon>Cyanophyceae</taxon>
        <taxon>Gloeobacterales</taxon>
        <taxon>Gloeobacteraceae</taxon>
        <taxon>Gloeobacter</taxon>
    </lineage>
</organism>
<dbReference type="PATRIC" id="fig|251221.4.peg.2234"/>
<reference evidence="5 6" key="1">
    <citation type="journal article" date="2003" name="DNA Res.">
        <title>Complete genome structure of Gloeobacter violaceus PCC 7421, a cyanobacterium that lacks thylakoids.</title>
        <authorList>
            <person name="Nakamura Y."/>
            <person name="Kaneko T."/>
            <person name="Sato S."/>
            <person name="Mimuro M."/>
            <person name="Miyashita H."/>
            <person name="Tsuchiya T."/>
            <person name="Sasamoto S."/>
            <person name="Watanabe A."/>
            <person name="Kawashima K."/>
            <person name="Kishida Y."/>
            <person name="Kiyokawa C."/>
            <person name="Kohara M."/>
            <person name="Matsumoto M."/>
            <person name="Matsuno A."/>
            <person name="Nakazaki N."/>
            <person name="Shimpo S."/>
            <person name="Takeuchi C."/>
            <person name="Yamada M."/>
            <person name="Tabata S."/>
        </authorList>
    </citation>
    <scope>NUCLEOTIDE SEQUENCE [LARGE SCALE GENOMIC DNA]</scope>
    <source>
        <strain evidence="6">ATCC 29082 / PCC 7421</strain>
    </source>
</reference>
<feature type="signal peptide" evidence="2">
    <location>
        <begin position="1"/>
        <end position="20"/>
    </location>
</feature>
<dbReference type="PhylomeDB" id="Q7NII2"/>
<proteinExistence type="predicted"/>
<feature type="domain" description="Polysaccharide export protein N-terminal" evidence="3">
    <location>
        <begin position="45"/>
        <end position="118"/>
    </location>
</feature>
<name>Q7NII2_GLOVI</name>
<dbReference type="InParanoid" id="Q7NII2"/>
<keyword evidence="1 2" id="KW-0732">Signal</keyword>
<dbReference type="KEGG" id="gvi:gll2201"/>
<keyword evidence="6" id="KW-1185">Reference proteome</keyword>
<dbReference type="PANTHER" id="PTHR33619">
    <property type="entry name" value="POLYSACCHARIDE EXPORT PROTEIN GFCE-RELATED"/>
    <property type="match status" value="1"/>
</dbReference>
<dbReference type="EMBL" id="BA000045">
    <property type="protein sequence ID" value="BAC90142.1"/>
    <property type="molecule type" value="Genomic_DNA"/>
</dbReference>
<dbReference type="InterPro" id="IPR003715">
    <property type="entry name" value="Poly_export_N"/>
</dbReference>
<dbReference type="HOGENOM" id="CLU_022181_2_0_3"/>
<evidence type="ECO:0000313" key="6">
    <source>
        <dbReference type="Proteomes" id="UP000000557"/>
    </source>
</evidence>
<evidence type="ECO:0000256" key="2">
    <source>
        <dbReference type="SAM" id="SignalP"/>
    </source>
</evidence>